<protein>
    <submittedName>
        <fullName evidence="1">Uncharacterized protein</fullName>
    </submittedName>
</protein>
<gene>
    <name evidence="1" type="ORF">SAMN05421504_104533</name>
</gene>
<dbReference type="RefSeq" id="WP_143047113.1">
    <property type="nucleotide sequence ID" value="NZ_FNON01000004.1"/>
</dbReference>
<dbReference type="AlphaFoldDB" id="A0A1H3H5W1"/>
<dbReference type="EMBL" id="FNON01000004">
    <property type="protein sequence ID" value="SDY10963.1"/>
    <property type="molecule type" value="Genomic_DNA"/>
</dbReference>
<keyword evidence="2" id="KW-1185">Reference proteome</keyword>
<proteinExistence type="predicted"/>
<dbReference type="Proteomes" id="UP000199515">
    <property type="component" value="Unassembled WGS sequence"/>
</dbReference>
<dbReference type="STRING" id="589385.SAMN05421504_104533"/>
<organism evidence="1 2">
    <name type="scientific">Amycolatopsis xylanica</name>
    <dbReference type="NCBI Taxonomy" id="589385"/>
    <lineage>
        <taxon>Bacteria</taxon>
        <taxon>Bacillati</taxon>
        <taxon>Actinomycetota</taxon>
        <taxon>Actinomycetes</taxon>
        <taxon>Pseudonocardiales</taxon>
        <taxon>Pseudonocardiaceae</taxon>
        <taxon>Amycolatopsis</taxon>
    </lineage>
</organism>
<evidence type="ECO:0000313" key="1">
    <source>
        <dbReference type="EMBL" id="SDY10963.1"/>
    </source>
</evidence>
<name>A0A1H3H5W1_9PSEU</name>
<dbReference type="OrthoDB" id="3624413at2"/>
<reference evidence="1 2" key="1">
    <citation type="submission" date="2016-10" db="EMBL/GenBank/DDBJ databases">
        <authorList>
            <person name="de Groot N.N."/>
        </authorList>
    </citation>
    <scope>NUCLEOTIDE SEQUENCE [LARGE SCALE GENOMIC DNA]</scope>
    <source>
        <strain evidence="1 2">CPCC 202699</strain>
    </source>
</reference>
<accession>A0A1H3H5W1</accession>
<sequence length="274" mass="28253">MPMPPSPAGAGAPRVAIVSDGSAVPTGTDLNEALRDQAELLNDLTRVRAEPVVLHADNTTALAASIRALPANVGAVMLTHMDSTRAREVAAESRERGARPLLTEDDVTAISLAGVTLSTLAKAGRRARGHRVVLAGARELPGLIALLMAGGVDDITTWNSPDAATFPLATIAAGADLVIDLAGALPSRPGGSLDGMTVITRDDVDEAPHVAAGLLVAAASTPGLTLDVEIFHACAQVLRATSPSERHTRPLSGAELTRRIADAATYAFHTRLSR</sequence>
<evidence type="ECO:0000313" key="2">
    <source>
        <dbReference type="Proteomes" id="UP000199515"/>
    </source>
</evidence>